<feature type="compositionally biased region" description="Gly residues" evidence="7">
    <location>
        <begin position="14"/>
        <end position="28"/>
    </location>
</feature>
<keyword evidence="5 8" id="KW-1133">Transmembrane helix</keyword>
<sequence>MSEKNNIKTPKRGNMGGGGMGRGPGGPAGMMPGEKPKDFKGSLKKLARYLSAYKISLFFVLIFAVASTVFMIVGPKILGNATTALFEGVMNLIADNGKGIDFDYIGQILLLLLGLYVIAALFSYIQGYIMTGISMKVTYQLRRNIFAKINRLPFKYFDKTSYGEVLSFLTNDIETVNQTLNQSVTQIITSVATLVGILIMMFSISWQMTIVALLIVPISFVIVVNIVKKSQPHFSEQQTYLGHINGHVEEMYSGHNVVKAFNGEASSFETFDHYNTTLYSSAWKSQFLSGLMMPMMNFIGNLGYVAVCILGGYLAVNGRLSVGDIQAFIQYVRQFTQPIMQIANISNILQQTTAAAERVFTFLDEEEEVSESTTAFDLTKVSGSVDFDHVNFGYNPDKTVIKNFSAHIKEGQKIAIVGPTGAGKTTIVKLLMRFYDVASGAILVDGHNIKDFSRGDLRSLFGMVLQDTWLYNASIRDNIKYGRLDATDAEVEAAAIAAQVDYFVHTLPDGYNMFLNEEASNVSQGQKQLLTIARAILADPKILILDEATSSVDTRTEVLIQKAMDNLMEGRTSFVIAHRLSTIKNADLILVMNEGDIVEQGNHFDLLAANGFYAKLYNSQFEKAEELENALAQDR</sequence>
<dbReference type="InterPro" id="IPR036640">
    <property type="entry name" value="ABC1_TM_sf"/>
</dbReference>
<keyword evidence="3" id="KW-0547">Nucleotide-binding</keyword>
<keyword evidence="2 8" id="KW-0812">Transmembrane</keyword>
<dbReference type="CDD" id="cd18547">
    <property type="entry name" value="ABC_6TM_Tm288_like"/>
    <property type="match status" value="1"/>
</dbReference>
<evidence type="ECO:0000256" key="3">
    <source>
        <dbReference type="ARBA" id="ARBA00022741"/>
    </source>
</evidence>
<organism evidence="11 12">
    <name type="scientific">Acetobacterium malicum</name>
    <dbReference type="NCBI Taxonomy" id="52692"/>
    <lineage>
        <taxon>Bacteria</taxon>
        <taxon>Bacillati</taxon>
        <taxon>Bacillota</taxon>
        <taxon>Clostridia</taxon>
        <taxon>Eubacteriales</taxon>
        <taxon>Eubacteriaceae</taxon>
        <taxon>Acetobacterium</taxon>
    </lineage>
</organism>
<feature type="transmembrane region" description="Helical" evidence="8">
    <location>
        <begin position="210"/>
        <end position="227"/>
    </location>
</feature>
<evidence type="ECO:0000259" key="9">
    <source>
        <dbReference type="PROSITE" id="PS50893"/>
    </source>
</evidence>
<feature type="domain" description="ABC transporter" evidence="9">
    <location>
        <begin position="385"/>
        <end position="619"/>
    </location>
</feature>
<dbReference type="EMBL" id="WJBE01000007">
    <property type="protein sequence ID" value="MBC3899955.1"/>
    <property type="molecule type" value="Genomic_DNA"/>
</dbReference>
<dbReference type="SUPFAM" id="SSF52540">
    <property type="entry name" value="P-loop containing nucleoside triphosphate hydrolases"/>
    <property type="match status" value="1"/>
</dbReference>
<dbReference type="CDD" id="cd03254">
    <property type="entry name" value="ABCC_Glucan_exporter_like"/>
    <property type="match status" value="1"/>
</dbReference>
<dbReference type="PANTHER" id="PTHR43394">
    <property type="entry name" value="ATP-DEPENDENT PERMEASE MDL1, MITOCHONDRIAL"/>
    <property type="match status" value="1"/>
</dbReference>
<dbReference type="InterPro" id="IPR039421">
    <property type="entry name" value="Type_1_exporter"/>
</dbReference>
<dbReference type="PANTHER" id="PTHR43394:SF1">
    <property type="entry name" value="ATP-BINDING CASSETTE SUB-FAMILY B MEMBER 10, MITOCHONDRIAL"/>
    <property type="match status" value="1"/>
</dbReference>
<proteinExistence type="predicted"/>
<reference evidence="11 12" key="1">
    <citation type="journal article" date="2020" name="mSystems">
        <title>Defining Genomic and Predicted Metabolic Features of the Acetobacterium Genus.</title>
        <authorList>
            <person name="Ross D.E."/>
            <person name="Marshall C.W."/>
            <person name="Gulliver D."/>
            <person name="May H.D."/>
            <person name="Norman R.S."/>
        </authorList>
    </citation>
    <scope>NUCLEOTIDE SEQUENCE [LARGE SCALE GENOMIC DNA]</scope>
    <source>
        <strain evidence="11 12">DSM 4132</strain>
    </source>
</reference>
<evidence type="ECO:0000313" key="11">
    <source>
        <dbReference type="EMBL" id="MBC3899955.1"/>
    </source>
</evidence>
<accession>A0ABR6YXL2</accession>
<comment type="subcellular location">
    <subcellularLocation>
        <location evidence="1">Cell membrane</location>
        <topology evidence="1">Multi-pass membrane protein</topology>
    </subcellularLocation>
</comment>
<dbReference type="Pfam" id="PF00664">
    <property type="entry name" value="ABC_membrane"/>
    <property type="match status" value="1"/>
</dbReference>
<feature type="transmembrane region" description="Helical" evidence="8">
    <location>
        <begin position="187"/>
        <end position="204"/>
    </location>
</feature>
<dbReference type="InterPro" id="IPR003593">
    <property type="entry name" value="AAA+_ATPase"/>
</dbReference>
<gene>
    <name evidence="11" type="ORF">GH811_10030</name>
</gene>
<dbReference type="GO" id="GO:0005524">
    <property type="term" value="F:ATP binding"/>
    <property type="evidence" value="ECO:0007669"/>
    <property type="project" value="UniProtKB-KW"/>
</dbReference>
<evidence type="ECO:0000256" key="4">
    <source>
        <dbReference type="ARBA" id="ARBA00022840"/>
    </source>
</evidence>
<dbReference type="PROSITE" id="PS50893">
    <property type="entry name" value="ABC_TRANSPORTER_2"/>
    <property type="match status" value="1"/>
</dbReference>
<protein>
    <submittedName>
        <fullName evidence="11">ATP-binding cassette domain-containing protein</fullName>
    </submittedName>
</protein>
<dbReference type="SMART" id="SM00382">
    <property type="entry name" value="AAA"/>
    <property type="match status" value="1"/>
</dbReference>
<name>A0ABR6YXL2_9FIRM</name>
<evidence type="ECO:0000313" key="12">
    <source>
        <dbReference type="Proteomes" id="UP000622405"/>
    </source>
</evidence>
<evidence type="ECO:0000256" key="5">
    <source>
        <dbReference type="ARBA" id="ARBA00022989"/>
    </source>
</evidence>
<evidence type="ECO:0000256" key="8">
    <source>
        <dbReference type="SAM" id="Phobius"/>
    </source>
</evidence>
<feature type="transmembrane region" description="Helical" evidence="8">
    <location>
        <begin position="298"/>
        <end position="316"/>
    </location>
</feature>
<dbReference type="InterPro" id="IPR003439">
    <property type="entry name" value="ABC_transporter-like_ATP-bd"/>
</dbReference>
<keyword evidence="12" id="KW-1185">Reference proteome</keyword>
<dbReference type="InterPro" id="IPR027417">
    <property type="entry name" value="P-loop_NTPase"/>
</dbReference>
<evidence type="ECO:0000256" key="2">
    <source>
        <dbReference type="ARBA" id="ARBA00022692"/>
    </source>
</evidence>
<feature type="region of interest" description="Disordered" evidence="7">
    <location>
        <begin position="1"/>
        <end position="31"/>
    </location>
</feature>
<dbReference type="Pfam" id="PF00005">
    <property type="entry name" value="ABC_tran"/>
    <property type="match status" value="1"/>
</dbReference>
<keyword evidence="6 8" id="KW-0472">Membrane</keyword>
<dbReference type="RefSeq" id="WP_186894331.1">
    <property type="nucleotide sequence ID" value="NZ_WJBE01000007.1"/>
</dbReference>
<comment type="caution">
    <text evidence="11">The sequence shown here is derived from an EMBL/GenBank/DDBJ whole genome shotgun (WGS) entry which is preliminary data.</text>
</comment>
<dbReference type="Gene3D" id="3.40.50.300">
    <property type="entry name" value="P-loop containing nucleotide triphosphate hydrolases"/>
    <property type="match status" value="1"/>
</dbReference>
<dbReference type="PROSITE" id="PS00211">
    <property type="entry name" value="ABC_TRANSPORTER_1"/>
    <property type="match status" value="1"/>
</dbReference>
<evidence type="ECO:0000256" key="1">
    <source>
        <dbReference type="ARBA" id="ARBA00004651"/>
    </source>
</evidence>
<dbReference type="InterPro" id="IPR017871">
    <property type="entry name" value="ABC_transporter-like_CS"/>
</dbReference>
<dbReference type="Proteomes" id="UP000622405">
    <property type="component" value="Unassembled WGS sequence"/>
</dbReference>
<dbReference type="InterPro" id="IPR011527">
    <property type="entry name" value="ABC1_TM_dom"/>
</dbReference>
<dbReference type="Gene3D" id="1.20.1560.10">
    <property type="entry name" value="ABC transporter type 1, transmembrane domain"/>
    <property type="match status" value="1"/>
</dbReference>
<evidence type="ECO:0000256" key="6">
    <source>
        <dbReference type="ARBA" id="ARBA00023136"/>
    </source>
</evidence>
<evidence type="ECO:0000259" key="10">
    <source>
        <dbReference type="PROSITE" id="PS50929"/>
    </source>
</evidence>
<feature type="transmembrane region" description="Helical" evidence="8">
    <location>
        <begin position="104"/>
        <end position="125"/>
    </location>
</feature>
<keyword evidence="4 11" id="KW-0067">ATP-binding</keyword>
<feature type="domain" description="ABC transmembrane type-1" evidence="10">
    <location>
        <begin position="58"/>
        <end position="351"/>
    </location>
</feature>
<dbReference type="PROSITE" id="PS50929">
    <property type="entry name" value="ABC_TM1F"/>
    <property type="match status" value="1"/>
</dbReference>
<feature type="transmembrane region" description="Helical" evidence="8">
    <location>
        <begin position="52"/>
        <end position="73"/>
    </location>
</feature>
<evidence type="ECO:0000256" key="7">
    <source>
        <dbReference type="SAM" id="MobiDB-lite"/>
    </source>
</evidence>
<dbReference type="SUPFAM" id="SSF90123">
    <property type="entry name" value="ABC transporter transmembrane region"/>
    <property type="match status" value="1"/>
</dbReference>